<keyword evidence="1 5" id="KW-0169">Cobalamin biosynthesis</keyword>
<dbReference type="InterPro" id="IPR002748">
    <property type="entry name" value="CbiD"/>
</dbReference>
<dbReference type="InterPro" id="IPR036074">
    <property type="entry name" value="CbiD_sf"/>
</dbReference>
<accession>A0A3N1XQ67</accession>
<name>A0A3N1XQ67_9FIRM</name>
<reference evidence="6 7" key="1">
    <citation type="submission" date="2018-11" db="EMBL/GenBank/DDBJ databases">
        <title>Genomic Encyclopedia of Type Strains, Phase IV (KMG-IV): sequencing the most valuable type-strain genomes for metagenomic binning, comparative biology and taxonomic classification.</title>
        <authorList>
            <person name="Goeker M."/>
        </authorList>
    </citation>
    <scope>NUCLEOTIDE SEQUENCE [LARGE SCALE GENOMIC DNA]</scope>
    <source>
        <strain evidence="6 7">DSM 26537</strain>
    </source>
</reference>
<dbReference type="RefSeq" id="WP_123609492.1">
    <property type="nucleotide sequence ID" value="NZ_RJVG01000005.1"/>
</dbReference>
<sequence length="382" mass="41110">MDLYINKNQKKLKCGYTTGTCAAAAATAAASMLLLEKEYKCIPLITPKGIEVTIPIDSTEIEESIGIVTCSVIKDSGDDPDITNGIRIFAKVSLGGSQIPGEERVFITGGIGIGTVTKPGLEQEIGSPAINKVPRQMIKRAVETVCMQADYAGRIMVEISAPEGVEIAKKTFNPRLGIKGGISILGTSGIVEPMSDKALIDTIETELKVSKAQGKKHLLVSPGNYGMEYIRKDLKINSNDIVKCSNYIGETIDLAASCSFESLLFVGNFGKLVKLSGGIMNTHSKVADARFEIIGVHAALCGASKQIIQEIMNCITTEQALDILVEHEICEDTMSSILKKIDQVIKNRAGEELKVGVILFSEKRGFLGKSKLADELIKYHGI</sequence>
<comment type="function">
    <text evidence="5">Catalyzes the methylation of C-1 in cobalt-precorrin-5B to form cobalt-precorrin-6A.</text>
</comment>
<keyword evidence="7" id="KW-1185">Reference proteome</keyword>
<dbReference type="SUPFAM" id="SSF111342">
    <property type="entry name" value="CbiD-like"/>
    <property type="match status" value="1"/>
</dbReference>
<dbReference type="HAMAP" id="MF_00787">
    <property type="entry name" value="CbiD"/>
    <property type="match status" value="1"/>
</dbReference>
<dbReference type="PANTHER" id="PTHR35863">
    <property type="entry name" value="COBALT-PRECORRIN-5B C(1)-METHYLTRANSFERASE"/>
    <property type="match status" value="1"/>
</dbReference>
<proteinExistence type="inferred from homology"/>
<dbReference type="EC" id="2.1.1.195" evidence="5"/>
<dbReference type="PIRSF" id="PIRSF026782">
    <property type="entry name" value="CbiD"/>
    <property type="match status" value="1"/>
</dbReference>
<keyword evidence="3 5" id="KW-0808">Transferase</keyword>
<keyword evidence="2 5" id="KW-0489">Methyltransferase</keyword>
<dbReference type="UniPathway" id="UPA00148">
    <property type="reaction ID" value="UER00227"/>
</dbReference>
<dbReference type="PANTHER" id="PTHR35863:SF1">
    <property type="entry name" value="COBALT-PRECORRIN-5B C(1)-METHYLTRANSFERASE"/>
    <property type="match status" value="1"/>
</dbReference>
<dbReference type="OrthoDB" id="6439987at2"/>
<comment type="similarity">
    <text evidence="5">Belongs to the CbiD family.</text>
</comment>
<comment type="caution">
    <text evidence="6">The sequence shown here is derived from an EMBL/GenBank/DDBJ whole genome shotgun (WGS) entry which is preliminary data.</text>
</comment>
<evidence type="ECO:0000256" key="5">
    <source>
        <dbReference type="HAMAP-Rule" id="MF_00787"/>
    </source>
</evidence>
<dbReference type="GO" id="GO:0043780">
    <property type="term" value="F:cobalt-precorrin-5B C1-methyltransferase activity"/>
    <property type="evidence" value="ECO:0007669"/>
    <property type="project" value="RHEA"/>
</dbReference>
<dbReference type="AlphaFoldDB" id="A0A3N1XQ67"/>
<evidence type="ECO:0000313" key="6">
    <source>
        <dbReference type="EMBL" id="ROR28321.1"/>
    </source>
</evidence>
<comment type="pathway">
    <text evidence="5">Cofactor biosynthesis; adenosylcobalamin biosynthesis; cob(II)yrinate a,c-diamide from sirohydrochlorin (anaerobic route): step 6/10.</text>
</comment>
<evidence type="ECO:0000256" key="2">
    <source>
        <dbReference type="ARBA" id="ARBA00022603"/>
    </source>
</evidence>
<gene>
    <name evidence="5" type="primary">cbiD</name>
    <name evidence="6" type="ORF">EDD66_105262</name>
</gene>
<evidence type="ECO:0000256" key="4">
    <source>
        <dbReference type="ARBA" id="ARBA00022691"/>
    </source>
</evidence>
<dbReference type="GO" id="GO:0032259">
    <property type="term" value="P:methylation"/>
    <property type="evidence" value="ECO:0007669"/>
    <property type="project" value="UniProtKB-KW"/>
</dbReference>
<evidence type="ECO:0000313" key="7">
    <source>
        <dbReference type="Proteomes" id="UP000273083"/>
    </source>
</evidence>
<dbReference type="GO" id="GO:0019251">
    <property type="term" value="P:anaerobic cobalamin biosynthetic process"/>
    <property type="evidence" value="ECO:0007669"/>
    <property type="project" value="UniProtKB-UniRule"/>
</dbReference>
<protein>
    <recommendedName>
        <fullName evidence="5">Cobalt-precorrin-5B C(1)-methyltransferase</fullName>
        <ecNumber evidence="5">2.1.1.195</ecNumber>
    </recommendedName>
    <alternativeName>
        <fullName evidence="5">Cobalt-precorrin-6A synthase</fullName>
    </alternativeName>
</protein>
<dbReference type="NCBIfam" id="TIGR00312">
    <property type="entry name" value="cbiD"/>
    <property type="match status" value="1"/>
</dbReference>
<dbReference type="Gene3D" id="3.30.2110.10">
    <property type="entry name" value="CbiD-like"/>
    <property type="match status" value="1"/>
</dbReference>
<dbReference type="EMBL" id="RJVG01000005">
    <property type="protein sequence ID" value="ROR28321.1"/>
    <property type="molecule type" value="Genomic_DNA"/>
</dbReference>
<keyword evidence="4 5" id="KW-0949">S-adenosyl-L-methionine</keyword>
<dbReference type="Pfam" id="PF01888">
    <property type="entry name" value="CbiD"/>
    <property type="match status" value="1"/>
</dbReference>
<dbReference type="Proteomes" id="UP000273083">
    <property type="component" value="Unassembled WGS sequence"/>
</dbReference>
<comment type="catalytic activity">
    <reaction evidence="5">
        <text>Co-precorrin-5B + S-adenosyl-L-methionine = Co-precorrin-6A + S-adenosyl-L-homocysteine</text>
        <dbReference type="Rhea" id="RHEA:26285"/>
        <dbReference type="ChEBI" id="CHEBI:57856"/>
        <dbReference type="ChEBI" id="CHEBI:59789"/>
        <dbReference type="ChEBI" id="CHEBI:60063"/>
        <dbReference type="ChEBI" id="CHEBI:60064"/>
        <dbReference type="EC" id="2.1.1.195"/>
    </reaction>
</comment>
<organism evidence="6 7">
    <name type="scientific">Mobilisporobacter senegalensis</name>
    <dbReference type="NCBI Taxonomy" id="1329262"/>
    <lineage>
        <taxon>Bacteria</taxon>
        <taxon>Bacillati</taxon>
        <taxon>Bacillota</taxon>
        <taxon>Clostridia</taxon>
        <taxon>Lachnospirales</taxon>
        <taxon>Lachnospiraceae</taxon>
        <taxon>Mobilisporobacter</taxon>
    </lineage>
</organism>
<evidence type="ECO:0000256" key="3">
    <source>
        <dbReference type="ARBA" id="ARBA00022679"/>
    </source>
</evidence>
<evidence type="ECO:0000256" key="1">
    <source>
        <dbReference type="ARBA" id="ARBA00022573"/>
    </source>
</evidence>